<dbReference type="RefSeq" id="WP_148689594.1">
    <property type="nucleotide sequence ID" value="NZ_LT671858.1"/>
</dbReference>
<proteinExistence type="predicted"/>
<sequence length="99" mass="11253">MNEQNWEMKKGKGKRIVICSVHDKRSGEIGSLVIDRDVKLLHCELCNDFMCGHIKYAMSIEKVRKDLLDAINRICDRCSSYNLPGTNYCDQCGAKLEVG</sequence>
<dbReference type="Proteomes" id="UP000195607">
    <property type="component" value="Chromosome I"/>
</dbReference>
<dbReference type="GeneID" id="41587905"/>
<gene>
    <name evidence="1" type="ORF">CSP5_0617</name>
</gene>
<dbReference type="EMBL" id="LT671858">
    <property type="protein sequence ID" value="SIM49364.1"/>
    <property type="molecule type" value="Genomic_DNA"/>
</dbReference>
<organism evidence="1 2">
    <name type="scientific">Cuniculiplasma divulgatum</name>
    <dbReference type="NCBI Taxonomy" id="1673428"/>
    <lineage>
        <taxon>Archaea</taxon>
        <taxon>Methanobacteriati</taxon>
        <taxon>Thermoplasmatota</taxon>
        <taxon>Thermoplasmata</taxon>
        <taxon>Thermoplasmatales</taxon>
        <taxon>Cuniculiplasmataceae</taxon>
        <taxon>Cuniculiplasma</taxon>
    </lineage>
</organism>
<accession>A0A1N5TM13</accession>
<protein>
    <submittedName>
        <fullName evidence="1">Zinc finger protein</fullName>
    </submittedName>
</protein>
<name>A0A1N5TM13_9ARCH</name>
<reference evidence="1 2" key="1">
    <citation type="submission" date="2016-04" db="EMBL/GenBank/DDBJ databases">
        <authorList>
            <person name="Evans L.H."/>
            <person name="Alamgir A."/>
            <person name="Owens N."/>
            <person name="Weber N.D."/>
            <person name="Virtaneva K."/>
            <person name="Barbian K."/>
            <person name="Babar A."/>
            <person name="Rosenke K."/>
        </authorList>
    </citation>
    <scope>NUCLEOTIDE SEQUENCE [LARGE SCALE GENOMIC DNA]</scope>
    <source>
        <strain evidence="2">S5(T) (JCM 30642 \VKM B-2941)</strain>
    </source>
</reference>
<evidence type="ECO:0000313" key="1">
    <source>
        <dbReference type="EMBL" id="SIM49364.1"/>
    </source>
</evidence>
<evidence type="ECO:0000313" key="2">
    <source>
        <dbReference type="Proteomes" id="UP000195607"/>
    </source>
</evidence>
<dbReference type="AlphaFoldDB" id="A0A1N5TM13"/>